<dbReference type="Gene3D" id="1.25.10.90">
    <property type="match status" value="1"/>
</dbReference>
<dbReference type="Proteomes" id="UP000321436">
    <property type="component" value="Unassembled WGS sequence"/>
</dbReference>
<dbReference type="PANTHER" id="PTHR41291:SF1">
    <property type="entry name" value="DNA ALKYLATION REPAIR PROTEIN"/>
    <property type="match status" value="1"/>
</dbReference>
<reference evidence="1 2" key="1">
    <citation type="submission" date="2019-07" db="EMBL/GenBank/DDBJ databases">
        <title>Whole genome shotgun sequence of Chitinophaga cymbidii NBRC 109752.</title>
        <authorList>
            <person name="Hosoyama A."/>
            <person name="Uohara A."/>
            <person name="Ohji S."/>
            <person name="Ichikawa N."/>
        </authorList>
    </citation>
    <scope>NUCLEOTIDE SEQUENCE [LARGE SCALE GENOMIC DNA]</scope>
    <source>
        <strain evidence="1 2">NBRC 109752</strain>
    </source>
</reference>
<dbReference type="EMBL" id="BKAU01000005">
    <property type="protein sequence ID" value="GEP97942.1"/>
    <property type="molecule type" value="Genomic_DNA"/>
</dbReference>
<keyword evidence="2" id="KW-1185">Reference proteome</keyword>
<name>A0A512RQH2_9BACT</name>
<dbReference type="InterPro" id="IPR016024">
    <property type="entry name" value="ARM-type_fold"/>
</dbReference>
<dbReference type="Pfam" id="PF08713">
    <property type="entry name" value="DNA_alkylation"/>
    <property type="match status" value="1"/>
</dbReference>
<dbReference type="SUPFAM" id="SSF48371">
    <property type="entry name" value="ARM repeat"/>
    <property type="match status" value="1"/>
</dbReference>
<dbReference type="InterPro" id="IPR014825">
    <property type="entry name" value="DNA_alkylation"/>
</dbReference>
<sequence>MKLTEVLDAIRSYGTASTKNTLMKHGAREPLYGAKVADLKVLQKKIKKDVPLALALFDSGVYDARYLAALIANGAEMTEAQLQHWVNTSNSPGISEYSVPWVASEHPKGWEMALEWIESDSELIAGSGWNTLGGIVSMKTDEELDIPSLKKLLKRIEKDIHTAPNRVRYVMNGFVISVGAYVDALHDLAVETARKIGTVSVDMNGTACKVPGAEAYIAAARNRPGGAKKKKTIKC</sequence>
<dbReference type="AlphaFoldDB" id="A0A512RQH2"/>
<evidence type="ECO:0000313" key="1">
    <source>
        <dbReference type="EMBL" id="GEP97942.1"/>
    </source>
</evidence>
<accession>A0A512RQH2</accession>
<dbReference type="PANTHER" id="PTHR41291">
    <property type="entry name" value="DNA ALKYLATION REPAIR PROTEIN"/>
    <property type="match status" value="1"/>
</dbReference>
<gene>
    <name evidence="1" type="ORF">CCY01nite_42020</name>
</gene>
<evidence type="ECO:0008006" key="3">
    <source>
        <dbReference type="Google" id="ProtNLM"/>
    </source>
</evidence>
<evidence type="ECO:0000313" key="2">
    <source>
        <dbReference type="Proteomes" id="UP000321436"/>
    </source>
</evidence>
<protein>
    <recommendedName>
        <fullName evidence="3">DNA alkylation repair protein</fullName>
    </recommendedName>
</protein>
<organism evidence="1 2">
    <name type="scientific">Chitinophaga cymbidii</name>
    <dbReference type="NCBI Taxonomy" id="1096750"/>
    <lineage>
        <taxon>Bacteria</taxon>
        <taxon>Pseudomonadati</taxon>
        <taxon>Bacteroidota</taxon>
        <taxon>Chitinophagia</taxon>
        <taxon>Chitinophagales</taxon>
        <taxon>Chitinophagaceae</taxon>
        <taxon>Chitinophaga</taxon>
    </lineage>
</organism>
<dbReference type="OrthoDB" id="1117222at2"/>
<comment type="caution">
    <text evidence="1">The sequence shown here is derived from an EMBL/GenBank/DDBJ whole genome shotgun (WGS) entry which is preliminary data.</text>
</comment>
<proteinExistence type="predicted"/>
<dbReference type="RefSeq" id="WP_146866011.1">
    <property type="nucleotide sequence ID" value="NZ_BKAU01000005.1"/>
</dbReference>